<evidence type="ECO:0000313" key="6">
    <source>
        <dbReference type="Proteomes" id="UP001170717"/>
    </source>
</evidence>
<evidence type="ECO:0000313" key="4">
    <source>
        <dbReference type="EMBL" id="MDO6576369.1"/>
    </source>
</evidence>
<name>A0AAW7YYS2_9ALTE</name>
<gene>
    <name evidence="3" type="ORF">AVL57_05160</name>
    <name evidence="4" type="ORF">Q4527_03165</name>
</gene>
<dbReference type="Proteomes" id="UP001170717">
    <property type="component" value="Unassembled WGS sequence"/>
</dbReference>
<feature type="coiled-coil region" evidence="1">
    <location>
        <begin position="52"/>
        <end position="86"/>
    </location>
</feature>
<evidence type="ECO:0000256" key="2">
    <source>
        <dbReference type="SAM" id="MobiDB-lite"/>
    </source>
</evidence>
<dbReference type="Pfam" id="PF06295">
    <property type="entry name" value="ZapG-like"/>
    <property type="match status" value="1"/>
</dbReference>
<reference evidence="4" key="2">
    <citation type="submission" date="2023-07" db="EMBL/GenBank/DDBJ databases">
        <title>Genome content predicts the carbon catabolic preferences of heterotrophic bacteria.</title>
        <authorList>
            <person name="Gralka M."/>
        </authorList>
    </citation>
    <scope>NUCLEOTIDE SEQUENCE</scope>
    <source>
        <strain evidence="4">F2M12</strain>
    </source>
</reference>
<protein>
    <submittedName>
        <fullName evidence="4">DUF1043 family protein</fullName>
    </submittedName>
</protein>
<dbReference type="AlphaFoldDB" id="A0AAW7YYS2"/>
<evidence type="ECO:0000313" key="5">
    <source>
        <dbReference type="Proteomes" id="UP000056750"/>
    </source>
</evidence>
<dbReference type="InterPro" id="IPR009386">
    <property type="entry name" value="ZapG-like"/>
</dbReference>
<organism evidence="4 6">
    <name type="scientific">Alteromonas stellipolaris</name>
    <dbReference type="NCBI Taxonomy" id="233316"/>
    <lineage>
        <taxon>Bacteria</taxon>
        <taxon>Pseudomonadati</taxon>
        <taxon>Pseudomonadota</taxon>
        <taxon>Gammaproteobacteria</taxon>
        <taxon>Alteromonadales</taxon>
        <taxon>Alteromonadaceae</taxon>
        <taxon>Alteromonas/Salinimonas group</taxon>
        <taxon>Alteromonas</taxon>
    </lineage>
</organism>
<evidence type="ECO:0000256" key="1">
    <source>
        <dbReference type="SAM" id="Coils"/>
    </source>
</evidence>
<dbReference type="KEGG" id="asq:AVL57_05160"/>
<keyword evidence="1" id="KW-0175">Coiled coil</keyword>
<feature type="region of interest" description="Disordered" evidence="2">
    <location>
        <begin position="105"/>
        <end position="145"/>
    </location>
</feature>
<evidence type="ECO:0000313" key="3">
    <source>
        <dbReference type="EMBL" id="AMJ73415.1"/>
    </source>
</evidence>
<dbReference type="EMBL" id="CP013926">
    <property type="protein sequence ID" value="AMJ73415.1"/>
    <property type="molecule type" value="Genomic_DNA"/>
</dbReference>
<accession>A0AAW7YYS2</accession>
<dbReference type="EMBL" id="JAUOQI010000002">
    <property type="protein sequence ID" value="MDO6576369.1"/>
    <property type="molecule type" value="Genomic_DNA"/>
</dbReference>
<sequence>MELLVSLALLVVGLIIGFFIGRFVQTKTGGNNAAQTEQQVKEILAQQAQHHIHQTRQSLESIEGQCETLKQQIEEYEALLTQSSDDEDAKVPFYGEQATSYLRNNLKSSEKSKVNKVSDTQPKDFANSGSGLFVGGSEQSTADKS</sequence>
<dbReference type="Proteomes" id="UP000056750">
    <property type="component" value="Chromosome"/>
</dbReference>
<dbReference type="GeneID" id="83257048"/>
<keyword evidence="5" id="KW-1185">Reference proteome</keyword>
<proteinExistence type="predicted"/>
<dbReference type="RefSeq" id="WP_057793734.1">
    <property type="nucleotide sequence ID" value="NZ_CANLMS010000002.1"/>
</dbReference>
<reference evidence="3 5" key="1">
    <citation type="submission" date="2015-12" db="EMBL/GenBank/DDBJ databases">
        <title>Intraspecies pangenome expansion in the marine bacterium Alteromonas.</title>
        <authorList>
            <person name="Lopez-Perez M."/>
            <person name="Rodriguez-Valera F."/>
        </authorList>
    </citation>
    <scope>NUCLEOTIDE SEQUENCE [LARGE SCALE GENOMIC DNA]</scope>
    <source>
        <strain evidence="3 5">LMG 21861</strain>
    </source>
</reference>